<dbReference type="PANTHER" id="PTHR11552:SF147">
    <property type="entry name" value="CHOLINE DEHYDROGENASE, MITOCHONDRIAL"/>
    <property type="match status" value="1"/>
</dbReference>
<comment type="cofactor">
    <cofactor evidence="1 6">
        <name>FAD</name>
        <dbReference type="ChEBI" id="CHEBI:57692"/>
    </cofactor>
</comment>
<comment type="similarity">
    <text evidence="2">Belongs to the GMC oxidoreductase family.</text>
</comment>
<feature type="region of interest" description="Disordered" evidence="7">
    <location>
        <begin position="439"/>
        <end position="463"/>
    </location>
</feature>
<dbReference type="PIRSF" id="PIRSF000137">
    <property type="entry name" value="Alcohol_oxidase"/>
    <property type="match status" value="1"/>
</dbReference>
<feature type="compositionally biased region" description="Acidic residues" evidence="7">
    <location>
        <begin position="444"/>
        <end position="453"/>
    </location>
</feature>
<dbReference type="SUPFAM" id="SSF54373">
    <property type="entry name" value="FAD-linked reductases, C-terminal domain"/>
    <property type="match status" value="1"/>
</dbReference>
<dbReference type="SUPFAM" id="SSF51905">
    <property type="entry name" value="FAD/NAD(P)-binding domain"/>
    <property type="match status" value="1"/>
</dbReference>
<accession>A0A0C3QLA5</accession>
<organism evidence="9 10">
    <name type="scientific">Tulasnella calospora MUT 4182</name>
    <dbReference type="NCBI Taxonomy" id="1051891"/>
    <lineage>
        <taxon>Eukaryota</taxon>
        <taxon>Fungi</taxon>
        <taxon>Dikarya</taxon>
        <taxon>Basidiomycota</taxon>
        <taxon>Agaricomycotina</taxon>
        <taxon>Agaricomycetes</taxon>
        <taxon>Cantharellales</taxon>
        <taxon>Tulasnellaceae</taxon>
        <taxon>Tulasnella</taxon>
    </lineage>
</organism>
<evidence type="ECO:0000256" key="6">
    <source>
        <dbReference type="PIRSR" id="PIRSR000137-2"/>
    </source>
</evidence>
<dbReference type="GO" id="GO:0050660">
    <property type="term" value="F:flavin adenine dinucleotide binding"/>
    <property type="evidence" value="ECO:0007669"/>
    <property type="project" value="InterPro"/>
</dbReference>
<dbReference type="InterPro" id="IPR012132">
    <property type="entry name" value="GMC_OxRdtase"/>
</dbReference>
<keyword evidence="4 6" id="KW-0274">FAD</keyword>
<reference evidence="10" key="2">
    <citation type="submission" date="2015-01" db="EMBL/GenBank/DDBJ databases">
        <title>Evolutionary Origins and Diversification of the Mycorrhizal Mutualists.</title>
        <authorList>
            <consortium name="DOE Joint Genome Institute"/>
            <consortium name="Mycorrhizal Genomics Consortium"/>
            <person name="Kohler A."/>
            <person name="Kuo A."/>
            <person name="Nagy L.G."/>
            <person name="Floudas D."/>
            <person name="Copeland A."/>
            <person name="Barry K.W."/>
            <person name="Cichocki N."/>
            <person name="Veneault-Fourrey C."/>
            <person name="LaButti K."/>
            <person name="Lindquist E.A."/>
            <person name="Lipzen A."/>
            <person name="Lundell T."/>
            <person name="Morin E."/>
            <person name="Murat C."/>
            <person name="Riley R."/>
            <person name="Ohm R."/>
            <person name="Sun H."/>
            <person name="Tunlid A."/>
            <person name="Henrissat B."/>
            <person name="Grigoriev I.V."/>
            <person name="Hibbett D.S."/>
            <person name="Martin F."/>
        </authorList>
    </citation>
    <scope>NUCLEOTIDE SEQUENCE [LARGE SCALE GENOMIC DNA]</scope>
    <source>
        <strain evidence="10">MUT 4182</strain>
    </source>
</reference>
<evidence type="ECO:0000256" key="5">
    <source>
        <dbReference type="PIRSR" id="PIRSR000137-1"/>
    </source>
</evidence>
<feature type="domain" description="Glucose-methanol-choline oxidoreductase N-terminal" evidence="8">
    <location>
        <begin position="332"/>
        <end position="346"/>
    </location>
</feature>
<dbReference type="InterPro" id="IPR000172">
    <property type="entry name" value="GMC_OxRdtase_N"/>
</dbReference>
<dbReference type="AlphaFoldDB" id="A0A0C3QLA5"/>
<evidence type="ECO:0000256" key="3">
    <source>
        <dbReference type="ARBA" id="ARBA00022630"/>
    </source>
</evidence>
<protein>
    <submittedName>
        <fullName evidence="9">GMC oxidoreductase</fullName>
    </submittedName>
</protein>
<dbReference type="PANTHER" id="PTHR11552">
    <property type="entry name" value="GLUCOSE-METHANOL-CHOLINE GMC OXIDOREDUCTASE"/>
    <property type="match status" value="1"/>
</dbReference>
<feature type="active site" description="Proton donor" evidence="5">
    <location>
        <position position="583"/>
    </location>
</feature>
<evidence type="ECO:0000313" key="9">
    <source>
        <dbReference type="EMBL" id="KIO28326.1"/>
    </source>
</evidence>
<keyword evidence="10" id="KW-1185">Reference proteome</keyword>
<gene>
    <name evidence="9" type="ORF">M407DRAFT_6857</name>
</gene>
<feature type="binding site" evidence="6">
    <location>
        <position position="294"/>
    </location>
    <ligand>
        <name>FAD</name>
        <dbReference type="ChEBI" id="CHEBI:57692"/>
    </ligand>
</feature>
<dbReference type="PROSITE" id="PS00624">
    <property type="entry name" value="GMC_OXRED_2"/>
    <property type="match status" value="1"/>
</dbReference>
<dbReference type="Pfam" id="PF05199">
    <property type="entry name" value="GMC_oxred_C"/>
    <property type="match status" value="1"/>
</dbReference>
<evidence type="ECO:0000256" key="1">
    <source>
        <dbReference type="ARBA" id="ARBA00001974"/>
    </source>
</evidence>
<evidence type="ECO:0000313" key="10">
    <source>
        <dbReference type="Proteomes" id="UP000054248"/>
    </source>
</evidence>
<dbReference type="EMBL" id="KN822996">
    <property type="protein sequence ID" value="KIO28326.1"/>
    <property type="molecule type" value="Genomic_DNA"/>
</dbReference>
<name>A0A0C3QLA5_9AGAM</name>
<sequence length="646" mass="70084">MRRSRTSTKVNTALAIGAAAVAVGATAYALSSKSSSKTAKTFFKANEIGRPVGDQDSESSSKDDDEFDFVIVGGGTAAMVLANRLTDRSDFKVLVIEAGNSGRGVSAARIPAAFSQLQRTQHDWSYWTVPQKGCNNRELPWTRTKMLGGCSSGNALMFHLGAPEDYDKWARLQKGADGAEGWAYKGFKKYLQKFETFVPHPEVPCPTEERGKTGPVKTGYFGFFTDTGKAFISSCEAIGIPHVPDVNTSKGTMGVTRTPTYIDPQGRRVSTEAAYLTREVLARPNLKVVCGAHVTKIRFNDSKRAVGVEFAEKKDGPVYFIGARKEVILSAGAVNTPQILLLSGIGPESELSKHSIPVIHPLPGVGQHLVDHIVFNSSFPTRPGYHTGRFLRPKNAWQKLSMARAVAQYMINGTGPLTTHTQECMAFVRLGDGELGRKFGGASDESEGGEVMEDSTSGKGTPDVEMMVSPLAWRDHGHKIFDIPEAMTISTTLLRPTSNGTVTLKSADPWEKPLIDPCYLTTKHDMEILVRGVRLAHELANTEPLKSILDQSVQHPLLDHALGTKSNAEIEEIVRSRAETLYHPSCSARMALLEDGGVVDTRLQVYGVQGLRIVDASVQPEIVSGHTAGPTIAIAEMAADLIKEEY</sequence>
<keyword evidence="3" id="KW-0285">Flavoprotein</keyword>
<dbReference type="STRING" id="1051891.A0A0C3QLA5"/>
<dbReference type="Gene3D" id="3.30.560.10">
    <property type="entry name" value="Glucose Oxidase, domain 3"/>
    <property type="match status" value="1"/>
</dbReference>
<evidence type="ECO:0000256" key="2">
    <source>
        <dbReference type="ARBA" id="ARBA00010790"/>
    </source>
</evidence>
<feature type="active site" description="Proton acceptor" evidence="5">
    <location>
        <position position="626"/>
    </location>
</feature>
<proteinExistence type="inferred from homology"/>
<dbReference type="Gene3D" id="3.50.50.60">
    <property type="entry name" value="FAD/NAD(P)-binding domain"/>
    <property type="match status" value="1"/>
</dbReference>
<dbReference type="Pfam" id="PF00732">
    <property type="entry name" value="GMC_oxred_N"/>
    <property type="match status" value="1"/>
</dbReference>
<evidence type="ECO:0000256" key="4">
    <source>
        <dbReference type="ARBA" id="ARBA00022827"/>
    </source>
</evidence>
<evidence type="ECO:0000256" key="7">
    <source>
        <dbReference type="SAM" id="MobiDB-lite"/>
    </source>
</evidence>
<dbReference type="OrthoDB" id="269227at2759"/>
<dbReference type="InterPro" id="IPR036188">
    <property type="entry name" value="FAD/NAD-bd_sf"/>
</dbReference>
<dbReference type="GO" id="GO:0016614">
    <property type="term" value="F:oxidoreductase activity, acting on CH-OH group of donors"/>
    <property type="evidence" value="ECO:0007669"/>
    <property type="project" value="InterPro"/>
</dbReference>
<evidence type="ECO:0000259" key="8">
    <source>
        <dbReference type="PROSITE" id="PS00624"/>
    </source>
</evidence>
<dbReference type="Proteomes" id="UP000054248">
    <property type="component" value="Unassembled WGS sequence"/>
</dbReference>
<dbReference type="HOGENOM" id="CLU_002865_7_2_1"/>
<dbReference type="InterPro" id="IPR007867">
    <property type="entry name" value="GMC_OxRtase_C"/>
</dbReference>
<reference evidence="9 10" key="1">
    <citation type="submission" date="2014-04" db="EMBL/GenBank/DDBJ databases">
        <authorList>
            <consortium name="DOE Joint Genome Institute"/>
            <person name="Kuo A."/>
            <person name="Girlanda M."/>
            <person name="Perotto S."/>
            <person name="Kohler A."/>
            <person name="Nagy L.G."/>
            <person name="Floudas D."/>
            <person name="Copeland A."/>
            <person name="Barry K.W."/>
            <person name="Cichocki N."/>
            <person name="Veneault-Fourrey C."/>
            <person name="LaButti K."/>
            <person name="Lindquist E.A."/>
            <person name="Lipzen A."/>
            <person name="Lundell T."/>
            <person name="Morin E."/>
            <person name="Murat C."/>
            <person name="Sun H."/>
            <person name="Tunlid A."/>
            <person name="Henrissat B."/>
            <person name="Grigoriev I.V."/>
            <person name="Hibbett D.S."/>
            <person name="Martin F."/>
            <person name="Nordberg H.P."/>
            <person name="Cantor M.N."/>
            <person name="Hua S.X."/>
        </authorList>
    </citation>
    <scope>NUCLEOTIDE SEQUENCE [LARGE SCALE GENOMIC DNA]</scope>
    <source>
        <strain evidence="9 10">MUT 4182</strain>
    </source>
</reference>